<dbReference type="AlphaFoldDB" id="A0A0C2MYP9"/>
<evidence type="ECO:0000313" key="3">
    <source>
        <dbReference type="Proteomes" id="UP000031668"/>
    </source>
</evidence>
<keyword evidence="3" id="KW-1185">Reference proteome</keyword>
<evidence type="ECO:0000313" key="2">
    <source>
        <dbReference type="EMBL" id="KII69275.1"/>
    </source>
</evidence>
<proteinExistence type="predicted"/>
<evidence type="ECO:0000256" key="1">
    <source>
        <dbReference type="SAM" id="MobiDB-lite"/>
    </source>
</evidence>
<gene>
    <name evidence="2" type="ORF">RF11_03558</name>
</gene>
<accession>A0A0C2MYP9</accession>
<protein>
    <submittedName>
        <fullName evidence="2">Uncharacterized protein</fullName>
    </submittedName>
</protein>
<name>A0A0C2MYP9_THEKT</name>
<feature type="region of interest" description="Disordered" evidence="1">
    <location>
        <begin position="69"/>
        <end position="93"/>
    </location>
</feature>
<feature type="compositionally biased region" description="Polar residues" evidence="1">
    <location>
        <begin position="78"/>
        <end position="91"/>
    </location>
</feature>
<dbReference type="OrthoDB" id="6159421at2759"/>
<dbReference type="EMBL" id="JWZT01002482">
    <property type="protein sequence ID" value="KII69275.1"/>
    <property type="molecule type" value="Genomic_DNA"/>
</dbReference>
<reference evidence="2 3" key="1">
    <citation type="journal article" date="2014" name="Genome Biol. Evol.">
        <title>The genome of the myxosporean Thelohanellus kitauei shows adaptations to nutrient acquisition within its fish host.</title>
        <authorList>
            <person name="Yang Y."/>
            <person name="Xiong J."/>
            <person name="Zhou Z."/>
            <person name="Huo F."/>
            <person name="Miao W."/>
            <person name="Ran C."/>
            <person name="Liu Y."/>
            <person name="Zhang J."/>
            <person name="Feng J."/>
            <person name="Wang M."/>
            <person name="Wang M."/>
            <person name="Wang L."/>
            <person name="Yao B."/>
        </authorList>
    </citation>
    <scope>NUCLEOTIDE SEQUENCE [LARGE SCALE GENOMIC DNA]</scope>
    <source>
        <strain evidence="2">Wuqing</strain>
    </source>
</reference>
<sequence>MKKRTPYQHTFKKEWEQIFPITKVDNDPYSFYCVPCAQKYSCRGRGIGNVRVHCETLIHKQNALVQTSGSSYAEPGSDVSSDSAEGTSLRESTSEDIILKTNLVRRNKSESLAFGKKEPEMFEAANKNHKESNVVDNESEVTECFEKYKYVYKLDDNVDMYSDLHSLMSDNFDQILDHIKEESLCLGYVLTMLEKYKQNL</sequence>
<dbReference type="Proteomes" id="UP000031668">
    <property type="component" value="Unassembled WGS sequence"/>
</dbReference>
<organism evidence="2 3">
    <name type="scientific">Thelohanellus kitauei</name>
    <name type="common">Myxosporean</name>
    <dbReference type="NCBI Taxonomy" id="669202"/>
    <lineage>
        <taxon>Eukaryota</taxon>
        <taxon>Metazoa</taxon>
        <taxon>Cnidaria</taxon>
        <taxon>Myxozoa</taxon>
        <taxon>Myxosporea</taxon>
        <taxon>Bivalvulida</taxon>
        <taxon>Platysporina</taxon>
        <taxon>Myxobolidae</taxon>
        <taxon>Thelohanellus</taxon>
    </lineage>
</organism>
<comment type="caution">
    <text evidence="2">The sequence shown here is derived from an EMBL/GenBank/DDBJ whole genome shotgun (WGS) entry which is preliminary data.</text>
</comment>